<dbReference type="InterPro" id="IPR026937">
    <property type="entry name" value="SBNO_Helicase_C_dom"/>
</dbReference>
<dbReference type="Gene3D" id="3.40.50.300">
    <property type="entry name" value="P-loop containing nucleotide triphosphate hydrolases"/>
    <property type="match status" value="1"/>
</dbReference>
<protein>
    <submittedName>
        <fullName evidence="5">Uncharacterized protein</fullName>
    </submittedName>
</protein>
<dbReference type="Proteomes" id="UP000019335">
    <property type="component" value="Chromosome 1"/>
</dbReference>
<dbReference type="InterPro" id="IPR039187">
    <property type="entry name" value="SNO_AAA"/>
</dbReference>
<comment type="caution">
    <text evidence="5">The sequence shown here is derived from an EMBL/GenBank/DDBJ whole genome shotgun (WGS) entry which is preliminary data.</text>
</comment>
<evidence type="ECO:0000256" key="2">
    <source>
        <dbReference type="SAM" id="MobiDB-lite"/>
    </source>
</evidence>
<comment type="similarity">
    <text evidence="1">Belongs to the SBNO family.</text>
</comment>
<dbReference type="GO" id="GO:0042393">
    <property type="term" value="F:histone binding"/>
    <property type="evidence" value="ECO:0007669"/>
    <property type="project" value="TreeGrafter"/>
</dbReference>
<dbReference type="EMBL" id="AZIL01000038">
    <property type="protein sequence ID" value="EWM30332.1"/>
    <property type="molecule type" value="Genomic_DNA"/>
</dbReference>
<dbReference type="PANTHER" id="PTHR12706">
    <property type="entry name" value="STRAWBERRY NOTCH-RELATED"/>
    <property type="match status" value="1"/>
</dbReference>
<dbReference type="SUPFAM" id="SSF52540">
    <property type="entry name" value="P-loop containing nucleoside triphosphate hydrolases"/>
    <property type="match status" value="1"/>
</dbReference>
<dbReference type="OrthoDB" id="421838at2759"/>
<organism evidence="5 6">
    <name type="scientific">Nannochloropsis gaditana</name>
    <dbReference type="NCBI Taxonomy" id="72520"/>
    <lineage>
        <taxon>Eukaryota</taxon>
        <taxon>Sar</taxon>
        <taxon>Stramenopiles</taxon>
        <taxon>Ochrophyta</taxon>
        <taxon>Eustigmatophyceae</taxon>
        <taxon>Eustigmatales</taxon>
        <taxon>Monodopsidaceae</taxon>
        <taxon>Nannochloropsis</taxon>
    </lineage>
</organism>
<sequence>MPGGARRRQRRRDGGSFWGDFARAGLDYILPVIRDNLSRPAPAACHPGKFPQSNPFQRQPGRDYNRSNGGSAHRRPPEVGGGTGDESMGRGGSREDVGAPHEWEDGEEAQEEMRELTALYDGDDDDATDGTDGVNEEYRPARLKGGVPHPGNVVQSVAMAAAVPPPITYKLGLPRRLVESGALSLLQVEAVLYCMQMHETRLPTGARAGWMLGDGTGIGKGRILAAIILENLIRGRDRAIWVTASPFLATQIRRDARDVGLKTRIWELSDQKLKDNHDLSDLGPGLMICTYRTLLGREAGGSVTRVNQLLSWVGGDGWDGVLALDEAHRAKNLHAQGGGKPSKTAVVIDALQSQLGDARVIYASATIATEPRNMQCLSRLGLWGPGTAFDSSTRFAKAMTDAGLPGLELLSVNLKLAGKYFARTLGFKGCEFQVVKVPMDPNFAAVYDACARQWMELQQDLRLLVPCGPVWRKRKKRSEKQKRGAMGLNGMEEADGEEGRRTATTDEEKAKQMIWMLFWATQQRFFRSLYVAAKVPTVIALAQEAIANGYAPVIGLQTTGESQIRVERERTAERRKRAAGLGPVGDSEVQDLEELSQCRGQMERFLTVHMSDALGPGTAEVRSRHLSWLDRIGPRLPPNPLDQLVEGLGGAKVVAELTGRQFRRKHGRYEQTATSQRLHEAERTAFQRGAKLAAVISEAASVGISLHSDRREPTAHKRRVHFCLELAWGADRVMQQLGRTHRTNAMTGPLYKFVVTEKVGADIRFISTVARRLQSLGAICHGHEGATTKTMDLREYNVESKHGNEAYTRLWSVEDPSPRYRKALRILEAVALNRDDDTRKFLNRCLSFELEIQHVLMDKFFELFNKVVHAAKMDGTYESQGIINIRGETVEVHGPIKKYKTSDDVLQLSLPRPSLTETVAAGASHVAPCIVDGGDNHASKAVLANKGLTNGVCHQDMKRAKSLHEETTMSLVTLTLDRGLRFDRALEMLKGADAGGEGHLGGNGFYLYPDSVRPFLALDRGGGCSFKIIFPDVGRQAFVDKRPEYLLRAQYLRPHEAEIAWTRCYNAALVRCFPHGRQAPSDSVGLRIHKAFMLTFDVIRHWQLVQKLARRKRLRVVRAAITSKPKKHFMGVMLSEKALRRLEGQGLPVVDEEGEAAAVEEGFEDKQLDVVTFFEEWERGVKERAMSGMLDGRNGKESVEEQCKYDEMEVVRTESNTMDGRTAEGHDLEHEEQNVIYLDSDLDSEVLTENCGLGEHHGRRMLHGSKEKWSREDPVDSAGASTLDIAHEDDDKMDLLSTESPCICAQVSSISEASNDDVYARKGSENAFKGIVDLSQGCVLEDGKEDSVGESEKSRVYSNVHDHKTVIDVDALDDKGLGRKRGGYEHDSNTAARNSASCEACRNGEGFVKIRNPIDLSIETGSSRAGDMEDEDALVMDVLDMLDELKDEDIITKQEARGLRARAVNRDALVVEAFYKARECNTAYTGGQVFRKIALGM</sequence>
<name>W7TW18_9STRA</name>
<feature type="compositionally biased region" description="Basic and acidic residues" evidence="2">
    <location>
        <begin position="497"/>
        <end position="506"/>
    </location>
</feature>
<dbReference type="GO" id="GO:0006355">
    <property type="term" value="P:regulation of DNA-templated transcription"/>
    <property type="evidence" value="ECO:0007669"/>
    <property type="project" value="InterPro"/>
</dbReference>
<feature type="compositionally biased region" description="Basic and acidic residues" evidence="2">
    <location>
        <begin position="92"/>
        <end position="103"/>
    </location>
</feature>
<evidence type="ECO:0000259" key="3">
    <source>
        <dbReference type="Pfam" id="PF13871"/>
    </source>
</evidence>
<dbReference type="InterPro" id="IPR026741">
    <property type="entry name" value="SNO"/>
</dbReference>
<feature type="domain" description="Strawberry notch AAA" evidence="4">
    <location>
        <begin position="148"/>
        <end position="449"/>
    </location>
</feature>
<evidence type="ECO:0000259" key="4">
    <source>
        <dbReference type="Pfam" id="PF13872"/>
    </source>
</evidence>
<dbReference type="GO" id="GO:0031490">
    <property type="term" value="F:chromatin DNA binding"/>
    <property type="evidence" value="ECO:0007669"/>
    <property type="project" value="TreeGrafter"/>
</dbReference>
<dbReference type="PANTHER" id="PTHR12706:SF30">
    <property type="entry name" value="PROTEIN STRAWBERRY NOTCH-RELATED"/>
    <property type="match status" value="1"/>
</dbReference>
<dbReference type="GO" id="GO:0005634">
    <property type="term" value="C:nucleus"/>
    <property type="evidence" value="ECO:0007669"/>
    <property type="project" value="TreeGrafter"/>
</dbReference>
<feature type="domain" description="Strawberry notch helicase C" evidence="3">
    <location>
        <begin position="639"/>
        <end position="881"/>
    </location>
</feature>
<proteinExistence type="inferred from homology"/>
<keyword evidence="6" id="KW-1185">Reference proteome</keyword>
<dbReference type="InterPro" id="IPR027417">
    <property type="entry name" value="P-loop_NTPase"/>
</dbReference>
<evidence type="ECO:0000256" key="1">
    <source>
        <dbReference type="ARBA" id="ARBA00006992"/>
    </source>
</evidence>
<evidence type="ECO:0000313" key="6">
    <source>
        <dbReference type="Proteomes" id="UP000019335"/>
    </source>
</evidence>
<dbReference type="Pfam" id="PF13872">
    <property type="entry name" value="AAA_34"/>
    <property type="match status" value="1"/>
</dbReference>
<feature type="region of interest" description="Disordered" evidence="2">
    <location>
        <begin position="476"/>
        <end position="506"/>
    </location>
</feature>
<feature type="region of interest" description="Disordered" evidence="2">
    <location>
        <begin position="38"/>
        <end position="147"/>
    </location>
</feature>
<dbReference type="Pfam" id="PF13871">
    <property type="entry name" value="Helicase_C_4"/>
    <property type="match status" value="1"/>
</dbReference>
<reference evidence="5 6" key="1">
    <citation type="journal article" date="2014" name="Mol. Plant">
        <title>Chromosome Scale Genome Assembly and Transcriptome Profiling of Nannochloropsis gaditana in Nitrogen Depletion.</title>
        <authorList>
            <person name="Corteggiani Carpinelli E."/>
            <person name="Telatin A."/>
            <person name="Vitulo N."/>
            <person name="Forcato C."/>
            <person name="D'Angelo M."/>
            <person name="Schiavon R."/>
            <person name="Vezzi A."/>
            <person name="Giacometti G.M."/>
            <person name="Morosinotto T."/>
            <person name="Valle G."/>
        </authorList>
    </citation>
    <scope>NUCLEOTIDE SEQUENCE [LARGE SCALE GENOMIC DNA]</scope>
    <source>
        <strain evidence="5 6">B-31</strain>
    </source>
</reference>
<gene>
    <name evidence="5" type="ORF">Naga_100003g40</name>
</gene>
<evidence type="ECO:0000313" key="5">
    <source>
        <dbReference type="EMBL" id="EWM30332.1"/>
    </source>
</evidence>
<accession>W7TW18</accession>